<dbReference type="Pfam" id="PF01541">
    <property type="entry name" value="GIY-YIG"/>
    <property type="match status" value="1"/>
</dbReference>
<dbReference type="AlphaFoldDB" id="A0A0G9MLE6"/>
<dbReference type="Gene3D" id="3.40.1440.10">
    <property type="entry name" value="GIY-YIG endonuclease"/>
    <property type="match status" value="1"/>
</dbReference>
<dbReference type="PROSITE" id="PS50164">
    <property type="entry name" value="GIY_YIG"/>
    <property type="match status" value="1"/>
</dbReference>
<evidence type="ECO:0000313" key="2">
    <source>
        <dbReference type="EMBL" id="KLE31517.1"/>
    </source>
</evidence>
<dbReference type="EMBL" id="LBHC01000002">
    <property type="protein sequence ID" value="KLE31517.1"/>
    <property type="molecule type" value="Genomic_DNA"/>
</dbReference>
<dbReference type="PANTHER" id="PTHR34477">
    <property type="entry name" value="UPF0213 PROTEIN YHBQ"/>
    <property type="match status" value="1"/>
</dbReference>
<protein>
    <submittedName>
        <fullName evidence="2">Excinuclease ABC subunit C</fullName>
    </submittedName>
</protein>
<reference evidence="2 3" key="1">
    <citation type="submission" date="2015-04" db="EMBL/GenBank/DDBJ databases">
        <title>The draft genome sequence of Erythrobacr gangjinensis K7-2.</title>
        <authorList>
            <person name="Zhuang L."/>
            <person name="Liu Y."/>
            <person name="Shao Z."/>
        </authorList>
    </citation>
    <scope>NUCLEOTIDE SEQUENCE [LARGE SCALE GENOMIC DNA]</scope>
    <source>
        <strain evidence="2 3">K7-2</strain>
    </source>
</reference>
<dbReference type="RefSeq" id="WP_047006869.1">
    <property type="nucleotide sequence ID" value="NZ_CP018097.1"/>
</dbReference>
<proteinExistence type="inferred from homology"/>
<dbReference type="OrthoDB" id="287318at2"/>
<dbReference type="SUPFAM" id="SSF82771">
    <property type="entry name" value="GIY-YIG endonuclease"/>
    <property type="match status" value="1"/>
</dbReference>
<comment type="similarity">
    <text evidence="1">Belongs to the UPF0213 family.</text>
</comment>
<dbReference type="InterPro" id="IPR035901">
    <property type="entry name" value="GIY-YIG_endonuc_sf"/>
</dbReference>
<name>A0A0G9MLE6_9SPHN</name>
<dbReference type="InterPro" id="IPR050190">
    <property type="entry name" value="UPF0213_domain"/>
</dbReference>
<dbReference type="KEGG" id="egn:BMF35_a0619"/>
<keyword evidence="3" id="KW-1185">Reference proteome</keyword>
<evidence type="ECO:0000313" key="3">
    <source>
        <dbReference type="Proteomes" id="UP000053070"/>
    </source>
</evidence>
<dbReference type="CDD" id="cd10448">
    <property type="entry name" value="GIY-YIG_unchar_3"/>
    <property type="match status" value="1"/>
</dbReference>
<dbReference type="Proteomes" id="UP000053070">
    <property type="component" value="Unassembled WGS sequence"/>
</dbReference>
<sequence length="99" mass="11715">MDRETHGGWLYIMADRYRGTMYVGMTADLAARIVQHRDGSGSKFCAEYGLTKLVWAEKIAPIHLCIEQEKRMKKWRREWKIALVEKANPDWKELFEQLI</sequence>
<dbReference type="PANTHER" id="PTHR34477:SF5">
    <property type="entry name" value="BSL5627 PROTEIN"/>
    <property type="match status" value="1"/>
</dbReference>
<dbReference type="PATRIC" id="fig|502682.8.peg.1651"/>
<accession>A0A0G9MLE6</accession>
<gene>
    <name evidence="2" type="ORF">AAW01_08080</name>
</gene>
<comment type="caution">
    <text evidence="2">The sequence shown here is derived from an EMBL/GenBank/DDBJ whole genome shotgun (WGS) entry which is preliminary data.</text>
</comment>
<dbReference type="InterPro" id="IPR000305">
    <property type="entry name" value="GIY-YIG_endonuc"/>
</dbReference>
<organism evidence="2 3">
    <name type="scientific">Aurantiacibacter gangjinensis</name>
    <dbReference type="NCBI Taxonomy" id="502682"/>
    <lineage>
        <taxon>Bacteria</taxon>
        <taxon>Pseudomonadati</taxon>
        <taxon>Pseudomonadota</taxon>
        <taxon>Alphaproteobacteria</taxon>
        <taxon>Sphingomonadales</taxon>
        <taxon>Erythrobacteraceae</taxon>
        <taxon>Aurantiacibacter</taxon>
    </lineage>
</organism>
<dbReference type="STRING" id="502682.BMF35_a0619"/>
<evidence type="ECO:0000256" key="1">
    <source>
        <dbReference type="ARBA" id="ARBA00007435"/>
    </source>
</evidence>